<comment type="caution">
    <text evidence="2">The sequence shown here is derived from an EMBL/GenBank/DDBJ whole genome shotgun (WGS) entry which is preliminary data.</text>
</comment>
<keyword evidence="3" id="KW-1185">Reference proteome</keyword>
<name>A0AA38H3W2_TAXCH</name>
<accession>A0AA38H3W2</accession>
<feature type="region of interest" description="Disordered" evidence="1">
    <location>
        <begin position="22"/>
        <end position="53"/>
    </location>
</feature>
<gene>
    <name evidence="2" type="ORF">KI387_044319</name>
</gene>
<dbReference type="EMBL" id="JAHRHJ020000001">
    <property type="protein sequence ID" value="KAH9332175.1"/>
    <property type="molecule type" value="Genomic_DNA"/>
</dbReference>
<evidence type="ECO:0000313" key="2">
    <source>
        <dbReference type="EMBL" id="KAH9332175.1"/>
    </source>
</evidence>
<evidence type="ECO:0000256" key="1">
    <source>
        <dbReference type="SAM" id="MobiDB-lite"/>
    </source>
</evidence>
<feature type="compositionally biased region" description="Acidic residues" evidence="1">
    <location>
        <begin position="30"/>
        <end position="39"/>
    </location>
</feature>
<evidence type="ECO:0000313" key="3">
    <source>
        <dbReference type="Proteomes" id="UP000824469"/>
    </source>
</evidence>
<feature type="non-terminal residue" evidence="2">
    <location>
        <position position="1"/>
    </location>
</feature>
<dbReference type="AlphaFoldDB" id="A0AA38H3W2"/>
<organism evidence="2 3">
    <name type="scientific">Taxus chinensis</name>
    <name type="common">Chinese yew</name>
    <name type="synonym">Taxus wallichiana var. chinensis</name>
    <dbReference type="NCBI Taxonomy" id="29808"/>
    <lineage>
        <taxon>Eukaryota</taxon>
        <taxon>Viridiplantae</taxon>
        <taxon>Streptophyta</taxon>
        <taxon>Embryophyta</taxon>
        <taxon>Tracheophyta</taxon>
        <taxon>Spermatophyta</taxon>
        <taxon>Pinopsida</taxon>
        <taxon>Pinidae</taxon>
        <taxon>Conifers II</taxon>
        <taxon>Cupressales</taxon>
        <taxon>Taxaceae</taxon>
        <taxon>Taxus</taxon>
    </lineage>
</organism>
<sequence>AGSTTLEGEPVLPRHPLLQIAVGPAYSSDDPIDIESESDEFLRGEMKEETEAE</sequence>
<feature type="compositionally biased region" description="Basic and acidic residues" evidence="1">
    <location>
        <begin position="40"/>
        <end position="53"/>
    </location>
</feature>
<protein>
    <submittedName>
        <fullName evidence="2">Uncharacterized protein</fullName>
    </submittedName>
</protein>
<feature type="non-terminal residue" evidence="2">
    <location>
        <position position="53"/>
    </location>
</feature>
<dbReference type="Proteomes" id="UP000824469">
    <property type="component" value="Unassembled WGS sequence"/>
</dbReference>
<reference evidence="2 3" key="1">
    <citation type="journal article" date="2021" name="Nat. Plants">
        <title>The Taxus genome provides insights into paclitaxel biosynthesis.</title>
        <authorList>
            <person name="Xiong X."/>
            <person name="Gou J."/>
            <person name="Liao Q."/>
            <person name="Li Y."/>
            <person name="Zhou Q."/>
            <person name="Bi G."/>
            <person name="Li C."/>
            <person name="Du R."/>
            <person name="Wang X."/>
            <person name="Sun T."/>
            <person name="Guo L."/>
            <person name="Liang H."/>
            <person name="Lu P."/>
            <person name="Wu Y."/>
            <person name="Zhang Z."/>
            <person name="Ro D.K."/>
            <person name="Shang Y."/>
            <person name="Huang S."/>
            <person name="Yan J."/>
        </authorList>
    </citation>
    <scope>NUCLEOTIDE SEQUENCE [LARGE SCALE GENOMIC DNA]</scope>
    <source>
        <strain evidence="2">Ta-2019</strain>
    </source>
</reference>
<proteinExistence type="predicted"/>